<gene>
    <name evidence="1" type="ORF">UV48_C0029G0001</name>
</gene>
<organism evidence="1 2">
    <name type="scientific">Candidatus Azambacteria bacterium GW2011_GWA2_42_9</name>
    <dbReference type="NCBI Taxonomy" id="1618613"/>
    <lineage>
        <taxon>Bacteria</taxon>
        <taxon>Candidatus Azamiibacteriota</taxon>
    </lineage>
</organism>
<evidence type="ECO:0000313" key="2">
    <source>
        <dbReference type="Proteomes" id="UP000034563"/>
    </source>
</evidence>
<proteinExistence type="predicted"/>
<name>A0A0G1BN44_9BACT</name>
<dbReference type="EMBL" id="LCEQ01000029">
    <property type="protein sequence ID" value="KKS74737.1"/>
    <property type="molecule type" value="Genomic_DNA"/>
</dbReference>
<accession>A0A0G1BN44</accession>
<reference evidence="1 2" key="1">
    <citation type="journal article" date="2015" name="Nature">
        <title>rRNA introns, odd ribosomes, and small enigmatic genomes across a large radiation of phyla.</title>
        <authorList>
            <person name="Brown C.T."/>
            <person name="Hug L.A."/>
            <person name="Thomas B.C."/>
            <person name="Sharon I."/>
            <person name="Castelle C.J."/>
            <person name="Singh A."/>
            <person name="Wilkins M.J."/>
            <person name="Williams K.H."/>
            <person name="Banfield J.F."/>
        </authorList>
    </citation>
    <scope>NUCLEOTIDE SEQUENCE [LARGE SCALE GENOMIC DNA]</scope>
</reference>
<evidence type="ECO:0000313" key="1">
    <source>
        <dbReference type="EMBL" id="KKS74737.1"/>
    </source>
</evidence>
<feature type="non-terminal residue" evidence="1">
    <location>
        <position position="1"/>
    </location>
</feature>
<protein>
    <submittedName>
        <fullName evidence="1">Uncharacterized protein</fullName>
    </submittedName>
</protein>
<dbReference type="AlphaFoldDB" id="A0A0G1BN44"/>
<comment type="caution">
    <text evidence="1">The sequence shown here is derived from an EMBL/GenBank/DDBJ whole genome shotgun (WGS) entry which is preliminary data.</text>
</comment>
<dbReference type="Proteomes" id="UP000034563">
    <property type="component" value="Unassembled WGS sequence"/>
</dbReference>
<sequence length="110" mass="12611">PALVDKKEFFNIELWAMEFIGYDPKYTFLALKGFSPTVVSLMAAWKAAKIARNTKVSKAIEGVVLPIAWRELLDKMSITKKQAQILMKIQTKEMKRKELIAIHKKIGFDL</sequence>